<evidence type="ECO:0000313" key="2">
    <source>
        <dbReference type="EMBL" id="MBO8447547.1"/>
    </source>
</evidence>
<accession>A0A9D9EHV4</accession>
<dbReference type="EMBL" id="JADIMR010000109">
    <property type="protein sequence ID" value="MBO8447547.1"/>
    <property type="molecule type" value="Genomic_DNA"/>
</dbReference>
<proteinExistence type="predicted"/>
<keyword evidence="1" id="KW-0812">Transmembrane</keyword>
<sequence length="91" mass="10342">MKFKIKNIVACIKQRLSYLSFKTGVVIMLLCVVCYIVSFAQMMLPWSVATKGLVWTIFFGLAKTFQYTALLILGAEGLKRLKRLLGVSQKY</sequence>
<evidence type="ECO:0000313" key="3">
    <source>
        <dbReference type="Proteomes" id="UP000823637"/>
    </source>
</evidence>
<name>A0A9D9EHV4_9BACT</name>
<dbReference type="Proteomes" id="UP000823637">
    <property type="component" value="Unassembled WGS sequence"/>
</dbReference>
<feature type="transmembrane region" description="Helical" evidence="1">
    <location>
        <begin position="21"/>
        <end position="40"/>
    </location>
</feature>
<comment type="caution">
    <text evidence="2">The sequence shown here is derived from an EMBL/GenBank/DDBJ whole genome shotgun (WGS) entry which is preliminary data.</text>
</comment>
<feature type="transmembrane region" description="Helical" evidence="1">
    <location>
        <begin position="52"/>
        <end position="73"/>
    </location>
</feature>
<organism evidence="2 3">
    <name type="scientific">Candidatus Enterocola intestinipullorum</name>
    <dbReference type="NCBI Taxonomy" id="2840783"/>
    <lineage>
        <taxon>Bacteria</taxon>
        <taxon>Pseudomonadati</taxon>
        <taxon>Bacteroidota</taxon>
        <taxon>Bacteroidia</taxon>
        <taxon>Bacteroidales</taxon>
        <taxon>Candidatus Enterocola</taxon>
    </lineage>
</organism>
<evidence type="ECO:0000256" key="1">
    <source>
        <dbReference type="SAM" id="Phobius"/>
    </source>
</evidence>
<keyword evidence="1" id="KW-1133">Transmembrane helix</keyword>
<gene>
    <name evidence="2" type="ORF">IAC32_07380</name>
</gene>
<protein>
    <submittedName>
        <fullName evidence="2">Uncharacterized protein</fullName>
    </submittedName>
</protein>
<dbReference type="AlphaFoldDB" id="A0A9D9EHV4"/>
<keyword evidence="1" id="KW-0472">Membrane</keyword>
<reference evidence="2" key="1">
    <citation type="submission" date="2020-10" db="EMBL/GenBank/DDBJ databases">
        <authorList>
            <person name="Gilroy R."/>
        </authorList>
    </citation>
    <scope>NUCLEOTIDE SEQUENCE</scope>
    <source>
        <strain evidence="2">D3-1215</strain>
    </source>
</reference>
<reference evidence="2" key="2">
    <citation type="journal article" date="2021" name="PeerJ">
        <title>Extensive microbial diversity within the chicken gut microbiome revealed by metagenomics and culture.</title>
        <authorList>
            <person name="Gilroy R."/>
            <person name="Ravi A."/>
            <person name="Getino M."/>
            <person name="Pursley I."/>
            <person name="Horton D.L."/>
            <person name="Alikhan N.F."/>
            <person name="Baker D."/>
            <person name="Gharbi K."/>
            <person name="Hall N."/>
            <person name="Watson M."/>
            <person name="Adriaenssens E.M."/>
            <person name="Foster-Nyarko E."/>
            <person name="Jarju S."/>
            <person name="Secka A."/>
            <person name="Antonio M."/>
            <person name="Oren A."/>
            <person name="Chaudhuri R.R."/>
            <person name="La Ragione R."/>
            <person name="Hildebrand F."/>
            <person name="Pallen M.J."/>
        </authorList>
    </citation>
    <scope>NUCLEOTIDE SEQUENCE</scope>
    <source>
        <strain evidence="2">D3-1215</strain>
    </source>
</reference>